<dbReference type="InterPro" id="IPR011249">
    <property type="entry name" value="Metalloenz_LuxS/M16"/>
</dbReference>
<dbReference type="EMBL" id="BDIP01000357">
    <property type="protein sequence ID" value="GIQ81297.1"/>
    <property type="molecule type" value="Genomic_DNA"/>
</dbReference>
<evidence type="ECO:0000256" key="1">
    <source>
        <dbReference type="SAM" id="MobiDB-lite"/>
    </source>
</evidence>
<protein>
    <submittedName>
        <fullName evidence="2">Uncharacterized protein</fullName>
    </submittedName>
</protein>
<feature type="region of interest" description="Disordered" evidence="1">
    <location>
        <begin position="1020"/>
        <end position="1043"/>
    </location>
</feature>
<feature type="compositionally biased region" description="Basic and acidic residues" evidence="1">
    <location>
        <begin position="1027"/>
        <end position="1037"/>
    </location>
</feature>
<name>A0A9K3GFY9_9EUKA</name>
<organism evidence="2 3">
    <name type="scientific">Kipferlia bialata</name>
    <dbReference type="NCBI Taxonomy" id="797122"/>
    <lineage>
        <taxon>Eukaryota</taxon>
        <taxon>Metamonada</taxon>
        <taxon>Carpediemonas-like organisms</taxon>
        <taxon>Kipferlia</taxon>
    </lineage>
</organism>
<feature type="compositionally biased region" description="Acidic residues" evidence="1">
    <location>
        <begin position="1826"/>
        <end position="1836"/>
    </location>
</feature>
<feature type="compositionally biased region" description="Basic and acidic residues" evidence="1">
    <location>
        <begin position="1092"/>
        <end position="1113"/>
    </location>
</feature>
<keyword evidence="3" id="KW-1185">Reference proteome</keyword>
<gene>
    <name evidence="2" type="ORF">KIPB_002238</name>
</gene>
<feature type="region of interest" description="Disordered" evidence="1">
    <location>
        <begin position="1816"/>
        <end position="1838"/>
    </location>
</feature>
<evidence type="ECO:0000313" key="3">
    <source>
        <dbReference type="Proteomes" id="UP000265618"/>
    </source>
</evidence>
<feature type="region of interest" description="Disordered" evidence="1">
    <location>
        <begin position="607"/>
        <end position="634"/>
    </location>
</feature>
<feature type="region of interest" description="Disordered" evidence="1">
    <location>
        <begin position="1074"/>
        <end position="1150"/>
    </location>
</feature>
<sequence length="1860" mass="203261">DSREEVADKDKARREQAQLLEFQVKLRRQGKTREEIKRAVKKEKERMEKNRRVRLPSPNRIRRNREERERNAAHAEENRRKRAERDREREMERERDRERDRDRDLAPSSKRAPEAEDVKAEDSEDSQSYSRSPSLSSLCQMHLIVPTPCQDDSGLSYIVQHLITMEGQGVLEAFTAEVHQDHTTYSLTALNATDLLHHMEPFLRHILHPEIQANAFLLEVYHITASGNEGGTVFRQAQHRHSSASSLLPHTARGLLYPGRSARYDPRGTPNAVRNVFVQDTREYHRVHYRPSKCLLYVTSPITPSTILHTVARASFAPMSPPNSPAPTPVSIPPKAIGGVSADDLLADPARHMISLPVVCEERLYSLCLAVLGYASHDVVNNTTLSLLLEALVCHSVSPLRLLLSERLGLCRQMGCERLELDVEGFGISVDGIRPGAHEAVCSRLAVALQRLRNGLDEGMLALLKVIAKGKVARAETAPHRATLRVLARALVASESIMDSGVQVGHCMLDSSLLPSTAKWNSDLLTVLRRMGKTAKTDTLRLNDPLTEATLSLPLSPLALSLFMHGCCAERALRRTGTVPAVHWAGILRKTLFSRNRPCFLLLATPQGEREREKERERERAKGRTPLDTSVSVSSRRGDRQLINTMYTETARQASQERLYLARKRCSRIPYPLHRVFLAPPALAPICAAQAHMSNFLAPGDLSTGASFFGDETLCTAFRPVVEAVPSLPVKTLLTVAERTNVFGFTLHISTRRLPPRARLWAEVALACIGQCAVCHRPSVDRRQVVRLTPDRVRAEVLALDSFRTGRAKGLTDVLVLEARSRSVNGLARFWAVLPSLVLGTQPDRRVVSSLIGSRLHSLSLSLSPACVAEAATIAMARSNADRERERERERLGALGRVGSLDTTTGVFGASTARSAFGSRFRRSSLSGSFTGSYGGRERDRGGKVYPPVRVPESDVARRFVLSAALTALESTGPITSAMARALDAGSGEDLVQHISDSLTDLFCDPSAIIAHLVVPASRVAPAQAAGERDRERERGRGVGTVRSGVQRSATLLPQLVRHLHGVCTGVWGGERDLSRQDTEREQEEMSMSGSVHERESIRRRGEREREKERGRGDMAQMRRTAVSLFQPGFSTKGPPSNLLPSSPTVSRAMGTMGSVRQGMTASGAGRKISLASPLGVSRLGQSGVRDDTARDDGDASAEGKRAPPEDTPTTPTPGPIHAVLVPFRDTVCTGSTIQFSLDLLPHVATNGRVLLRACELVSMRGGPVHSGVLSNTGITGVQMKVLPETRQVTLSLSGCDKPAAAVAALRQWWEAETQQLVETELQDMDRYKPFLDGVRRIIWTRKAVVASDPHSAAGSFLSDALQSDACGEDPLSIESVHSTPLSLSSPGAASRPVRLVGTERVVLAMLALLGQFLGSDADGEAIEAEYSAQSFSSLSDIDERVPPNPGLSTLARLLALTPRAREYLLLARADPSVVVVGARLSSLTSSLPLSLSPPFLCAPPTDSTFLGVGGVGGADSMQVQLRWAKEAELRHMLCTVNQSNTALTQRVSRQIQRNVLTQRPTRSALRASLAQMRMRIAVTDSQLENAYRSLLRSERSVTRRTRVLTTALRGLSVPQYKVPYSAYAAAFLERLKATEAACSILLDRHLTGVRHRVGEMSADNEERAVTLRDYPVPASLTTRPKQSEVRLLDDEHIAVYLLSRVVHAMGILVQGHSPIQQAGIMSSVSRVHDVSPVCAPVLPESERERGAEWGGEGVERVGPVVWGGTAKAGPRVSLPILEVPEGGAIDVRHALCTALQSMGVPLDDPLERILTLRSADLPTHSGREGEEEDEGEEGESVWSKAEAALIDISTAFNTLSTQF</sequence>
<dbReference type="Gene3D" id="3.30.830.10">
    <property type="entry name" value="Metalloenzyme, LuxS/M16 peptidase-like"/>
    <property type="match status" value="1"/>
</dbReference>
<feature type="non-terminal residue" evidence="2">
    <location>
        <position position="1"/>
    </location>
</feature>
<dbReference type="GO" id="GO:0046872">
    <property type="term" value="F:metal ion binding"/>
    <property type="evidence" value="ECO:0007669"/>
    <property type="project" value="InterPro"/>
</dbReference>
<feature type="compositionally biased region" description="Basic and acidic residues" evidence="1">
    <location>
        <begin position="64"/>
        <end position="121"/>
    </location>
</feature>
<feature type="region of interest" description="Disordered" evidence="1">
    <location>
        <begin position="29"/>
        <end position="133"/>
    </location>
</feature>
<dbReference type="SUPFAM" id="SSF63411">
    <property type="entry name" value="LuxS/MPP-like metallohydrolase"/>
    <property type="match status" value="1"/>
</dbReference>
<accession>A0A9K3GFY9</accession>
<evidence type="ECO:0000313" key="2">
    <source>
        <dbReference type="EMBL" id="GIQ81297.1"/>
    </source>
</evidence>
<feature type="compositionally biased region" description="Basic and acidic residues" evidence="1">
    <location>
        <begin position="31"/>
        <end position="50"/>
    </location>
</feature>
<comment type="caution">
    <text evidence="2">The sequence shown here is derived from an EMBL/GenBank/DDBJ whole genome shotgun (WGS) entry which is preliminary data.</text>
</comment>
<dbReference type="PANTHER" id="PTHR43016">
    <property type="entry name" value="PRESEQUENCE PROTEASE"/>
    <property type="match status" value="1"/>
</dbReference>
<dbReference type="PANTHER" id="PTHR43016:SF16">
    <property type="entry name" value="METALLOPROTEASE, PUTATIVE (AFU_ORTHOLOGUE AFUA_4G07610)-RELATED"/>
    <property type="match status" value="1"/>
</dbReference>
<dbReference type="OrthoDB" id="4953at2759"/>
<feature type="region of interest" description="Disordered" evidence="1">
    <location>
        <begin position="1173"/>
        <end position="1216"/>
    </location>
</feature>
<proteinExistence type="predicted"/>
<feature type="compositionally biased region" description="Basic and acidic residues" evidence="1">
    <location>
        <begin position="608"/>
        <end position="622"/>
    </location>
</feature>
<feature type="compositionally biased region" description="Basic and acidic residues" evidence="1">
    <location>
        <begin position="1185"/>
        <end position="1205"/>
    </location>
</feature>
<dbReference type="Proteomes" id="UP000265618">
    <property type="component" value="Unassembled WGS sequence"/>
</dbReference>
<reference evidence="2 3" key="1">
    <citation type="journal article" date="2018" name="PLoS ONE">
        <title>The draft genome of Kipferlia bialata reveals reductive genome evolution in fornicate parasites.</title>
        <authorList>
            <person name="Tanifuji G."/>
            <person name="Takabayashi S."/>
            <person name="Kume K."/>
            <person name="Takagi M."/>
            <person name="Nakayama T."/>
            <person name="Kamikawa R."/>
            <person name="Inagaki Y."/>
            <person name="Hashimoto T."/>
        </authorList>
    </citation>
    <scope>NUCLEOTIDE SEQUENCE [LARGE SCALE GENOMIC DNA]</scope>
    <source>
        <strain evidence="2">NY0173</strain>
    </source>
</reference>